<sequence length="69" mass="7746">MAAFVAAPLRTAQKMRCNISKKEMVSFYISSSGCSVDWLLTVSPQNHVSLFNVYRKSICHLQILAHGLF</sequence>
<reference evidence="1" key="1">
    <citation type="submission" date="2014-09" db="EMBL/GenBank/DDBJ databases">
        <authorList>
            <person name="Magalhaes I.L.F."/>
            <person name="Oliveira U."/>
            <person name="Santos F.R."/>
            <person name="Vidigal T.H.D.A."/>
            <person name="Brescovit A.D."/>
            <person name="Santos A.J."/>
        </authorList>
    </citation>
    <scope>NUCLEOTIDE SEQUENCE</scope>
    <source>
        <tissue evidence="1">Shoot tissue taken approximately 20 cm above the soil surface</tissue>
    </source>
</reference>
<dbReference type="AlphaFoldDB" id="A0A0A9DMD2"/>
<dbReference type="EMBL" id="GBRH01208166">
    <property type="protein sequence ID" value="JAD89729.1"/>
    <property type="molecule type" value="Transcribed_RNA"/>
</dbReference>
<protein>
    <submittedName>
        <fullName evidence="1">Uncharacterized protein</fullName>
    </submittedName>
</protein>
<reference evidence="1" key="2">
    <citation type="journal article" date="2015" name="Data Brief">
        <title>Shoot transcriptome of the giant reed, Arundo donax.</title>
        <authorList>
            <person name="Barrero R.A."/>
            <person name="Guerrero F.D."/>
            <person name="Moolhuijzen P."/>
            <person name="Goolsby J.A."/>
            <person name="Tidwell J."/>
            <person name="Bellgard S.E."/>
            <person name="Bellgard M.I."/>
        </authorList>
    </citation>
    <scope>NUCLEOTIDE SEQUENCE</scope>
    <source>
        <tissue evidence="1">Shoot tissue taken approximately 20 cm above the soil surface</tissue>
    </source>
</reference>
<accession>A0A0A9DMD2</accession>
<name>A0A0A9DMD2_ARUDO</name>
<proteinExistence type="predicted"/>
<evidence type="ECO:0000313" key="1">
    <source>
        <dbReference type="EMBL" id="JAD89729.1"/>
    </source>
</evidence>
<organism evidence="1">
    <name type="scientific">Arundo donax</name>
    <name type="common">Giant reed</name>
    <name type="synonym">Donax arundinaceus</name>
    <dbReference type="NCBI Taxonomy" id="35708"/>
    <lineage>
        <taxon>Eukaryota</taxon>
        <taxon>Viridiplantae</taxon>
        <taxon>Streptophyta</taxon>
        <taxon>Embryophyta</taxon>
        <taxon>Tracheophyta</taxon>
        <taxon>Spermatophyta</taxon>
        <taxon>Magnoliopsida</taxon>
        <taxon>Liliopsida</taxon>
        <taxon>Poales</taxon>
        <taxon>Poaceae</taxon>
        <taxon>PACMAD clade</taxon>
        <taxon>Arundinoideae</taxon>
        <taxon>Arundineae</taxon>
        <taxon>Arundo</taxon>
    </lineage>
</organism>